<protein>
    <submittedName>
        <fullName evidence="8">Chromate efflux transporter</fullName>
    </submittedName>
</protein>
<evidence type="ECO:0000256" key="3">
    <source>
        <dbReference type="ARBA" id="ARBA00022475"/>
    </source>
</evidence>
<dbReference type="PANTHER" id="PTHR33567">
    <property type="entry name" value="CHROMATE ION TRANSPORTER (EUROFUNG)"/>
    <property type="match status" value="1"/>
</dbReference>
<dbReference type="EMBL" id="JAUZQE010000043">
    <property type="protein sequence ID" value="MDR4126920.1"/>
    <property type="molecule type" value="Genomic_DNA"/>
</dbReference>
<dbReference type="RefSeq" id="WP_347287530.1">
    <property type="nucleotide sequence ID" value="NZ_JAUZQE010000043.1"/>
</dbReference>
<feature type="transmembrane region" description="Helical" evidence="7">
    <location>
        <begin position="93"/>
        <end position="113"/>
    </location>
</feature>
<organism evidence="8 9">
    <name type="scientific">Yanghanlia caeni</name>
    <dbReference type="NCBI Taxonomy" id="3064283"/>
    <lineage>
        <taxon>Bacteria</taxon>
        <taxon>Pseudomonadati</taxon>
        <taxon>Pseudomonadota</taxon>
        <taxon>Betaproteobacteria</taxon>
        <taxon>Burkholderiales</taxon>
        <taxon>Alcaligenaceae</taxon>
        <taxon>Yanghanlia</taxon>
    </lineage>
</organism>
<keyword evidence="6 7" id="KW-0472">Membrane</keyword>
<comment type="caution">
    <text evidence="8">The sequence shown here is derived from an EMBL/GenBank/DDBJ whole genome shotgun (WGS) entry which is preliminary data.</text>
</comment>
<keyword evidence="5 7" id="KW-1133">Transmembrane helix</keyword>
<feature type="transmembrane region" description="Helical" evidence="7">
    <location>
        <begin position="306"/>
        <end position="331"/>
    </location>
</feature>
<keyword evidence="9" id="KW-1185">Reference proteome</keyword>
<dbReference type="Proteomes" id="UP001232156">
    <property type="component" value="Unassembled WGS sequence"/>
</dbReference>
<evidence type="ECO:0000313" key="8">
    <source>
        <dbReference type="EMBL" id="MDR4126920.1"/>
    </source>
</evidence>
<dbReference type="Pfam" id="PF02417">
    <property type="entry name" value="Chromate_transp"/>
    <property type="match status" value="2"/>
</dbReference>
<dbReference type="PANTHER" id="PTHR33567:SF3">
    <property type="entry name" value="CHROMATE ION TRANSPORTER (EUROFUNG)"/>
    <property type="match status" value="1"/>
</dbReference>
<name>A0ABU1D909_9BURK</name>
<feature type="transmembrane region" description="Helical" evidence="7">
    <location>
        <begin position="20"/>
        <end position="44"/>
    </location>
</feature>
<keyword evidence="3" id="KW-1003">Cell membrane</keyword>
<feature type="transmembrane region" description="Helical" evidence="7">
    <location>
        <begin position="208"/>
        <end position="229"/>
    </location>
</feature>
<evidence type="ECO:0000256" key="1">
    <source>
        <dbReference type="ARBA" id="ARBA00004651"/>
    </source>
</evidence>
<keyword evidence="4 7" id="KW-0812">Transmembrane</keyword>
<feature type="transmembrane region" description="Helical" evidence="7">
    <location>
        <begin position="380"/>
        <end position="406"/>
    </location>
</feature>
<comment type="subcellular location">
    <subcellularLocation>
        <location evidence="1">Cell membrane</location>
        <topology evidence="1">Multi-pass membrane protein</topology>
    </subcellularLocation>
</comment>
<dbReference type="PIRSF" id="PIRSF004810">
    <property type="entry name" value="ChrA"/>
    <property type="match status" value="1"/>
</dbReference>
<evidence type="ECO:0000313" key="9">
    <source>
        <dbReference type="Proteomes" id="UP001232156"/>
    </source>
</evidence>
<evidence type="ECO:0000256" key="5">
    <source>
        <dbReference type="ARBA" id="ARBA00022989"/>
    </source>
</evidence>
<dbReference type="InterPro" id="IPR003370">
    <property type="entry name" value="Chromate_transpt"/>
</dbReference>
<comment type="similarity">
    <text evidence="2">Belongs to the chromate ion transporter (CHR) (TC 2.A.51) family.</text>
</comment>
<evidence type="ECO:0000256" key="4">
    <source>
        <dbReference type="ARBA" id="ARBA00022692"/>
    </source>
</evidence>
<feature type="transmembrane region" description="Helical" evidence="7">
    <location>
        <begin position="343"/>
        <end position="360"/>
    </location>
</feature>
<feature type="transmembrane region" description="Helical" evidence="7">
    <location>
        <begin position="125"/>
        <end position="144"/>
    </location>
</feature>
<dbReference type="NCBIfam" id="TIGR00937">
    <property type="entry name" value="2A51"/>
    <property type="match status" value="1"/>
</dbReference>
<proteinExistence type="inferred from homology"/>
<evidence type="ECO:0000256" key="2">
    <source>
        <dbReference type="ARBA" id="ARBA00005262"/>
    </source>
</evidence>
<evidence type="ECO:0000256" key="7">
    <source>
        <dbReference type="SAM" id="Phobius"/>
    </source>
</evidence>
<gene>
    <name evidence="8" type="primary">chrA</name>
    <name evidence="8" type="ORF">Q8947_13135</name>
</gene>
<dbReference type="InterPro" id="IPR014047">
    <property type="entry name" value="Chr_Tranpt_l_chain"/>
</dbReference>
<reference evidence="8 9" key="1">
    <citation type="submission" date="2023-08" db="EMBL/GenBank/DDBJ databases">
        <title>Alcaligenaceae gen. nov., a novel taxon isolated from the sludge of Yixing Pesticide Factory.</title>
        <authorList>
            <person name="Ruan L."/>
        </authorList>
    </citation>
    <scope>NUCLEOTIDE SEQUENCE [LARGE SCALE GENOMIC DNA]</scope>
    <source>
        <strain evidence="8 9">LG-2</strain>
    </source>
</reference>
<feature type="transmembrane region" description="Helical" evidence="7">
    <location>
        <begin position="156"/>
        <end position="188"/>
    </location>
</feature>
<sequence>MRDPLTTRPASANVPPGTPWEVFIAFLKLGLTSFGGPIAHLGYFHSEFVNRRRWLDDRRYADLVALCQFLPGPTSSQVGMALGLGRAGWRGMLAAWAGFTLPSAFILILFALGVARYTSLVQSGWVHGLKVAAFAIVAHAVWGMSKTLCPDVSRKVLAAVALGLALAIPGSAGQIAALIVAGLVRWWLPNSVSPAQAGGQYAPLSPRVGLIAAMAFMVLLLGLPLWSAVDASGAMSLVEAVYRAGALVFGGGHVVLPLLQASIVPNGFVSNDQFLAGYGAAQAVPGPLFTFAAYIGTVASGPLTGWLGGLVLLIVIFIPAALVLLAALPFWQKLNHRAGIRRALAGVNAGVVGILLAALYDPLWLTAMGDWRDVALAVAAFALLLHGRTPPVLVVLLAGIGGWILAV</sequence>
<feature type="transmembrane region" description="Helical" evidence="7">
    <location>
        <begin position="241"/>
        <end position="263"/>
    </location>
</feature>
<accession>A0ABU1D909</accession>
<evidence type="ECO:0000256" key="6">
    <source>
        <dbReference type="ARBA" id="ARBA00023136"/>
    </source>
</evidence>